<reference evidence="5 6" key="1">
    <citation type="submission" date="2019-12" db="EMBL/GenBank/DDBJ databases">
        <title>Novel species isolated from a subtropical stream in China.</title>
        <authorList>
            <person name="Lu H."/>
        </authorList>
    </citation>
    <scope>NUCLEOTIDE SEQUENCE [LARGE SCALE GENOMIC DNA]</scope>
    <source>
        <strain evidence="5 6">FT134W</strain>
    </source>
</reference>
<dbReference type="AlphaFoldDB" id="A0A7X4H1B6"/>
<keyword evidence="1" id="KW-0479">Metal-binding</keyword>
<name>A0A7X4H1B6_9BURK</name>
<dbReference type="Pfam" id="PF06155">
    <property type="entry name" value="GBBH-like_N"/>
    <property type="match status" value="1"/>
</dbReference>
<dbReference type="PANTHER" id="PTHR35303">
    <property type="entry name" value="OS02G0197800 PROTEIN"/>
    <property type="match status" value="1"/>
</dbReference>
<evidence type="ECO:0000256" key="3">
    <source>
        <dbReference type="SAM" id="MobiDB-lite"/>
    </source>
</evidence>
<sequence length="151" mass="15948">MSKPVPTGLTVHNKSRVLDIDFDDGKSFAIPFELLRVYSPSAEVMGHGPGQEVLQVGKREVNIAGIEPVGNYAVQPTFSDGHNTGIFTWDYLYKLGNEKTALWDAYMDRLHASGFEGDTGRETGLSLTGPSSSAAKSSGGGCGSGSCGCKS</sequence>
<proteinExistence type="predicted"/>
<organism evidence="5 6">
    <name type="scientific">Duganella margarita</name>
    <dbReference type="NCBI Taxonomy" id="2692170"/>
    <lineage>
        <taxon>Bacteria</taxon>
        <taxon>Pseudomonadati</taxon>
        <taxon>Pseudomonadota</taxon>
        <taxon>Betaproteobacteria</taxon>
        <taxon>Burkholderiales</taxon>
        <taxon>Oxalobacteraceae</taxon>
        <taxon>Telluria group</taxon>
        <taxon>Duganella</taxon>
    </lineage>
</organism>
<dbReference type="GO" id="GO:0046872">
    <property type="term" value="F:metal ion binding"/>
    <property type="evidence" value="ECO:0007669"/>
    <property type="project" value="UniProtKB-KW"/>
</dbReference>
<dbReference type="PANTHER" id="PTHR35303:SF5">
    <property type="entry name" value="OS02G0197800 PROTEIN"/>
    <property type="match status" value="1"/>
</dbReference>
<evidence type="ECO:0000259" key="4">
    <source>
        <dbReference type="Pfam" id="PF06155"/>
    </source>
</evidence>
<dbReference type="Proteomes" id="UP000469734">
    <property type="component" value="Unassembled WGS sequence"/>
</dbReference>
<protein>
    <submittedName>
        <fullName evidence="5">DUF971 domain-containing protein</fullName>
    </submittedName>
</protein>
<evidence type="ECO:0000256" key="1">
    <source>
        <dbReference type="ARBA" id="ARBA00022723"/>
    </source>
</evidence>
<gene>
    <name evidence="5" type="ORF">GTP56_10065</name>
</gene>
<comment type="caution">
    <text evidence="5">The sequence shown here is derived from an EMBL/GenBank/DDBJ whole genome shotgun (WGS) entry which is preliminary data.</text>
</comment>
<keyword evidence="2" id="KW-0408">Iron</keyword>
<dbReference type="EMBL" id="WWCR01000008">
    <property type="protein sequence ID" value="MYM72542.1"/>
    <property type="molecule type" value="Genomic_DNA"/>
</dbReference>
<dbReference type="RefSeq" id="WP_161050010.1">
    <property type="nucleotide sequence ID" value="NZ_WWCR01000008.1"/>
</dbReference>
<feature type="domain" description="Gamma-butyrobetaine hydroxylase-like N-terminal" evidence="4">
    <location>
        <begin position="10"/>
        <end position="93"/>
    </location>
</feature>
<dbReference type="InterPro" id="IPR038492">
    <property type="entry name" value="GBBH-like_N_sf"/>
</dbReference>
<evidence type="ECO:0000256" key="2">
    <source>
        <dbReference type="ARBA" id="ARBA00023004"/>
    </source>
</evidence>
<evidence type="ECO:0000313" key="5">
    <source>
        <dbReference type="EMBL" id="MYM72542.1"/>
    </source>
</evidence>
<dbReference type="Gene3D" id="3.30.2020.30">
    <property type="match status" value="1"/>
</dbReference>
<dbReference type="InterPro" id="IPR010376">
    <property type="entry name" value="GBBH-like_N"/>
</dbReference>
<feature type="region of interest" description="Disordered" evidence="3">
    <location>
        <begin position="121"/>
        <end position="151"/>
    </location>
</feature>
<evidence type="ECO:0000313" key="6">
    <source>
        <dbReference type="Proteomes" id="UP000469734"/>
    </source>
</evidence>
<accession>A0A7X4H1B6</accession>
<feature type="compositionally biased region" description="Gly residues" evidence="3">
    <location>
        <begin position="138"/>
        <end position="151"/>
    </location>
</feature>